<sequence>MRDQYNFDLLSFNKQLKDQLAEVTKEKEVNNMKLFVMNDEAKVSVTLEAKYEKMDYYHGLSPKFDEVKLKEFLFPENTNSEDCGFEINNPDNFWRKIKVEQNKHEYVNLFVKDGWTKDKKSNSITIGSYCQLPDEMHITLLGRAILQMATHFGFSVKLSAQDQREFLQILKDCFSGIIEFPKEFRKEDYKNSLYWQFNDDFSVIYIKGIWPLSVVNEITQRYDCQNNTLILKSCGGNSSGELFSLLTFDKANIDKYHNNFDNVYYSGVMPKVIKIRYEEKPTAADKMKYIVFEVVRTTFATVDMLDNPAILSQPFFQSKVEDSETNDLKRSELMMNFDQHEDNIQNEYLYNPEYNPKSDCEPEDKSEIETKKESTTESEKIDVNDTDTERIFLSPTTDAQRDYEKWMIDNLNQYLERSLNSNTVAVSANIVTKDDYLLIGKRGELTIDNSQYYCSVNGQSEFRDPNVSFYRNSVFEDLPSMEFDSKYRIDLNNEIQREALAELGLPFFEHEWSYYGISYLSINNSVIDEQRQVMKRRMHFNVLTHNSTSYTFADINKSQKKATESFENERLRGIKIKVHPDVWAMLCSLGKSVIEFFIKYKSNIFILYFILSLFSPVDGIMNFSESTEARTITGFTRLMISNIMNLGMKTIIDILIFIFFIFTSWIERRRYKPIKELLGTKNFIIKFHTEKCAPGKESNQQIQIIKWKRIYETVTEKNLLHGFLRKKTDNLRSMYDESSIKIIVEKIVNRLKKFISRINNPFNNNKHLSAMKNWLSKELASSRANRARNEINSVHGIVYVMYSLHFYERVKTMKKPISWPILKFTRFKFINNLLSTLILFVVTAIIAVIAISYYFPDI</sequence>
<reference evidence="3 4" key="1">
    <citation type="submission" date="2018-04" db="EMBL/GenBank/DDBJ databases">
        <title>Genomic Encyclopedia of Archaeal and Bacterial Type Strains, Phase II (KMG-II): from individual species to whole genera.</title>
        <authorList>
            <person name="Goeker M."/>
        </authorList>
    </citation>
    <scope>NUCLEOTIDE SEQUENCE [LARGE SCALE GENOMIC DNA]</scope>
    <source>
        <strain evidence="3 4">DSM 18806</strain>
    </source>
</reference>
<dbReference type="RefSeq" id="WP_108031548.1">
    <property type="nucleotide sequence ID" value="NZ_QAOM01000002.1"/>
</dbReference>
<keyword evidence="2" id="KW-1133">Transmembrane helix</keyword>
<dbReference type="AlphaFoldDB" id="A0A2T5IQ44"/>
<dbReference type="EMBL" id="QAOM01000002">
    <property type="protein sequence ID" value="PTQ85954.1"/>
    <property type="molecule type" value="Genomic_DNA"/>
</dbReference>
<evidence type="ECO:0000313" key="3">
    <source>
        <dbReference type="EMBL" id="PTQ85954.1"/>
    </source>
</evidence>
<keyword evidence="2" id="KW-0472">Membrane</keyword>
<name>A0A2T5IQ44_9LACT</name>
<comment type="caution">
    <text evidence="3">The sequence shown here is derived from an EMBL/GenBank/DDBJ whole genome shotgun (WGS) entry which is preliminary data.</text>
</comment>
<protein>
    <submittedName>
        <fullName evidence="3">Uncharacterized protein</fullName>
    </submittedName>
</protein>
<evidence type="ECO:0000256" key="1">
    <source>
        <dbReference type="SAM" id="MobiDB-lite"/>
    </source>
</evidence>
<dbReference type="OrthoDB" id="2081131at2"/>
<gene>
    <name evidence="3" type="ORF">C8U37_10257</name>
</gene>
<evidence type="ECO:0000313" key="4">
    <source>
        <dbReference type="Proteomes" id="UP000244161"/>
    </source>
</evidence>
<keyword evidence="4" id="KW-1185">Reference proteome</keyword>
<feature type="transmembrane region" description="Helical" evidence="2">
    <location>
        <begin position="643"/>
        <end position="666"/>
    </location>
</feature>
<organism evidence="3 4">
    <name type="scientific">Trichococcus patagoniensis</name>
    <dbReference type="NCBI Taxonomy" id="382641"/>
    <lineage>
        <taxon>Bacteria</taxon>
        <taxon>Bacillati</taxon>
        <taxon>Bacillota</taxon>
        <taxon>Bacilli</taxon>
        <taxon>Lactobacillales</taxon>
        <taxon>Carnobacteriaceae</taxon>
        <taxon>Trichococcus</taxon>
    </lineage>
</organism>
<feature type="region of interest" description="Disordered" evidence="1">
    <location>
        <begin position="350"/>
        <end position="381"/>
    </location>
</feature>
<evidence type="ECO:0000256" key="2">
    <source>
        <dbReference type="SAM" id="Phobius"/>
    </source>
</evidence>
<keyword evidence="2" id="KW-0812">Transmembrane</keyword>
<feature type="compositionally biased region" description="Basic and acidic residues" evidence="1">
    <location>
        <begin position="356"/>
        <end position="381"/>
    </location>
</feature>
<accession>A0A2T5IQ44</accession>
<dbReference type="Proteomes" id="UP000244161">
    <property type="component" value="Unassembled WGS sequence"/>
</dbReference>
<proteinExistence type="predicted"/>
<feature type="transmembrane region" description="Helical" evidence="2">
    <location>
        <begin position="833"/>
        <end position="855"/>
    </location>
</feature>